<dbReference type="Proteomes" id="UP000265520">
    <property type="component" value="Unassembled WGS sequence"/>
</dbReference>
<dbReference type="InterPro" id="IPR044297">
    <property type="entry name" value="CSI1/2/3"/>
</dbReference>
<dbReference type="Gene3D" id="1.25.10.10">
    <property type="entry name" value="Leucine-rich Repeat Variant"/>
    <property type="match status" value="1"/>
</dbReference>
<dbReference type="PANTHER" id="PTHR46369">
    <property type="entry name" value="PROTEIN CELLULOSE SYNTHASE INTERACTIVE 1"/>
    <property type="match status" value="1"/>
</dbReference>
<evidence type="ECO:0000313" key="1">
    <source>
        <dbReference type="EMBL" id="MCI06750.1"/>
    </source>
</evidence>
<dbReference type="SUPFAM" id="SSF48371">
    <property type="entry name" value="ARM repeat"/>
    <property type="match status" value="1"/>
</dbReference>
<sequence length="212" mass="22905">ILSRLKETTALSKPAWRILVEFPKSITPVVLSIADSTPVLQDKAIEILSRLCKDQPSVLGETVATASGCISSIAKRIINSTSTNMKVKIGGAAILICAAKENHQRLVEDLNISNLCANLVQSLVDMLISAQATLVNQDYVNKEVISICRYTKDANDCKSTNITTILSGADVALWLLSVLACHDEKSKIAIMEAGAIEILTDRIANFSSQYSQ</sequence>
<dbReference type="InterPro" id="IPR011989">
    <property type="entry name" value="ARM-like"/>
</dbReference>
<dbReference type="GO" id="GO:0051211">
    <property type="term" value="P:anisotropic cell growth"/>
    <property type="evidence" value="ECO:0007669"/>
    <property type="project" value="InterPro"/>
</dbReference>
<feature type="non-terminal residue" evidence="1">
    <location>
        <position position="212"/>
    </location>
</feature>
<dbReference type="GO" id="GO:0010330">
    <property type="term" value="C:cellulose synthase complex"/>
    <property type="evidence" value="ECO:0007669"/>
    <property type="project" value="InterPro"/>
</dbReference>
<reference evidence="1 2" key="1">
    <citation type="journal article" date="2018" name="Front. Plant Sci.">
        <title>Red Clover (Trifolium pratense) and Zigzag Clover (T. medium) - A Picture of Genomic Similarities and Differences.</title>
        <authorList>
            <person name="Dluhosova J."/>
            <person name="Istvanek J."/>
            <person name="Nedelnik J."/>
            <person name="Repkova J."/>
        </authorList>
    </citation>
    <scope>NUCLEOTIDE SEQUENCE [LARGE SCALE GENOMIC DNA]</scope>
    <source>
        <strain evidence="2">cv. 10/8</strain>
        <tissue evidence="1">Leaf</tissue>
    </source>
</reference>
<proteinExistence type="predicted"/>
<name>A0A392P5S6_9FABA</name>
<dbReference type="EMBL" id="LXQA010062919">
    <property type="protein sequence ID" value="MCI06750.1"/>
    <property type="molecule type" value="Genomic_DNA"/>
</dbReference>
<dbReference type="AlphaFoldDB" id="A0A392P5S6"/>
<dbReference type="PANTHER" id="PTHR46369:SF2">
    <property type="entry name" value="PROTEIN CELLULOSE SYNTHASE INTERACTIVE 1"/>
    <property type="match status" value="1"/>
</dbReference>
<comment type="caution">
    <text evidence="1">The sequence shown here is derived from an EMBL/GenBank/DDBJ whole genome shotgun (WGS) entry which is preliminary data.</text>
</comment>
<protein>
    <submittedName>
        <fullName evidence="1">U-box domain-containing protein</fullName>
    </submittedName>
</protein>
<evidence type="ECO:0000313" key="2">
    <source>
        <dbReference type="Proteomes" id="UP000265520"/>
    </source>
</evidence>
<dbReference type="GO" id="GO:0008017">
    <property type="term" value="F:microtubule binding"/>
    <property type="evidence" value="ECO:0007669"/>
    <property type="project" value="InterPro"/>
</dbReference>
<organism evidence="1 2">
    <name type="scientific">Trifolium medium</name>
    <dbReference type="NCBI Taxonomy" id="97028"/>
    <lineage>
        <taxon>Eukaryota</taxon>
        <taxon>Viridiplantae</taxon>
        <taxon>Streptophyta</taxon>
        <taxon>Embryophyta</taxon>
        <taxon>Tracheophyta</taxon>
        <taxon>Spermatophyta</taxon>
        <taxon>Magnoliopsida</taxon>
        <taxon>eudicotyledons</taxon>
        <taxon>Gunneridae</taxon>
        <taxon>Pentapetalae</taxon>
        <taxon>rosids</taxon>
        <taxon>fabids</taxon>
        <taxon>Fabales</taxon>
        <taxon>Fabaceae</taxon>
        <taxon>Papilionoideae</taxon>
        <taxon>50 kb inversion clade</taxon>
        <taxon>NPAAA clade</taxon>
        <taxon>Hologalegina</taxon>
        <taxon>IRL clade</taxon>
        <taxon>Trifolieae</taxon>
        <taxon>Trifolium</taxon>
    </lineage>
</organism>
<accession>A0A392P5S6</accession>
<feature type="non-terminal residue" evidence="1">
    <location>
        <position position="1"/>
    </location>
</feature>
<dbReference type="GO" id="GO:2001006">
    <property type="term" value="P:regulation of cellulose biosynthetic process"/>
    <property type="evidence" value="ECO:0007669"/>
    <property type="project" value="InterPro"/>
</dbReference>
<keyword evidence="2" id="KW-1185">Reference proteome</keyword>
<dbReference type="InterPro" id="IPR016024">
    <property type="entry name" value="ARM-type_fold"/>
</dbReference>